<comment type="caution">
    <text evidence="3">The sequence shown here is derived from an EMBL/GenBank/DDBJ whole genome shotgun (WGS) entry which is preliminary data.</text>
</comment>
<dbReference type="AlphaFoldDB" id="A0A0F4GKK1"/>
<dbReference type="SMART" id="SM00239">
    <property type="entry name" value="C2"/>
    <property type="match status" value="1"/>
</dbReference>
<feature type="compositionally biased region" description="Low complexity" evidence="1">
    <location>
        <begin position="788"/>
        <end position="802"/>
    </location>
</feature>
<accession>A0A0F4GKK1</accession>
<sequence length="895" mass="97922">MASKMATNGPHSAGIFADMTVDGPEIGTLVLVVDRAKNLPNRKTMGKQNPYCAARLGKEARKTETDRRGGQTPKWDQELRFTVHDSPDYYNLKISCFSEDKRTDLIGEAWVGLNDVIVPGGGKADLWQSLNCKGKYAGDLRIELTYYDSREKPVKGEEIVSVADELKQQYGGLQPKVKRRPLPSNPNAPVTTPVVIPERPQPGRAKHGPRDLQMHARTSSMPPQTFNYPHSAATLTGQVPLHQDSPVSPHDQSQQFGEYDANPDPEVYDPYANQAMQQPVFLPQLAPSSRQRGLPAQPHFAQRQQSHPIPQPQPPQQHPQSLRPASHIGLPHSHSAPAAPTLHAENHEYENAGFPPQSNWPQQIPDVEYQYQHLRQQRRNDVPPGWEREYGSAHSGQQPYVEDDIASSPPPPPPPMHSNSSPAVPNYASTHVHPYQAPTARYGATPPNVRQQHMHGSSPVQSIERGYTPPRTAPLRAPPARAGSMDEYGNSPYVRSYESTPNLTPQHQASSPNVQGLAGRRSFVDSSTPTRPHPLSQQVPRARSPMSYHRGASEPPQEYHGREQNPPVKSRASSPQPPAARSSAASKPAKSSFSIQFPVRAFESADGSPLSTSQASPTRALPTRMAPTPVRKSVSPRPSFSESPAIPFSPDSFDVHRPTSDLGQASHGPIVGWHGQEIDPSDHLPVEAWAPEPTPKGTSDVGPKTYGLGRDRDFGPRTAIPSTGGRVGKDTVINVRLKAASQPPPEPAQQGRNRLQKKNSPSPAQNPGGQDFRSHEGFSPVPNPYERSYGSPSQPHYQQQHPFSRSLGGGRESSAPPSVPPKVPLGSSYGQQPVDDYYGTDALTREISSIDLGARRRERLGSAPPPETGAGMGRDPTREARFVPVRSHRERGSLW</sequence>
<dbReference type="Proteomes" id="UP000033647">
    <property type="component" value="Unassembled WGS sequence"/>
</dbReference>
<feature type="compositionally biased region" description="Polar residues" evidence="1">
    <location>
        <begin position="758"/>
        <end position="768"/>
    </location>
</feature>
<feature type="compositionally biased region" description="Polar residues" evidence="1">
    <location>
        <begin position="524"/>
        <end position="539"/>
    </location>
</feature>
<dbReference type="PANTHER" id="PTHR47052">
    <property type="entry name" value="CONSERVED SERINE PROLINE-RICH PROTEIN (AFU_ORTHOLOGUE AFUA_2G01790)"/>
    <property type="match status" value="1"/>
</dbReference>
<feature type="domain" description="C2" evidence="2">
    <location>
        <begin position="10"/>
        <end position="128"/>
    </location>
</feature>
<dbReference type="PROSITE" id="PS50004">
    <property type="entry name" value="C2"/>
    <property type="match status" value="1"/>
</dbReference>
<feature type="region of interest" description="Disordered" evidence="1">
    <location>
        <begin position="175"/>
        <end position="270"/>
    </location>
</feature>
<dbReference type="Gene3D" id="2.60.40.150">
    <property type="entry name" value="C2 domain"/>
    <property type="match status" value="1"/>
</dbReference>
<feature type="compositionally biased region" description="Basic and acidic residues" evidence="1">
    <location>
        <begin position="676"/>
        <end position="685"/>
    </location>
</feature>
<dbReference type="SUPFAM" id="SSF49562">
    <property type="entry name" value="C2 domain (Calcium/lipid-binding domain, CaLB)"/>
    <property type="match status" value="1"/>
</dbReference>
<dbReference type="STRING" id="1047168.A0A0F4GKK1"/>
<evidence type="ECO:0000259" key="2">
    <source>
        <dbReference type="PROSITE" id="PS50004"/>
    </source>
</evidence>
<dbReference type="Pfam" id="PF00168">
    <property type="entry name" value="C2"/>
    <property type="match status" value="1"/>
</dbReference>
<evidence type="ECO:0000256" key="1">
    <source>
        <dbReference type="SAM" id="MobiDB-lite"/>
    </source>
</evidence>
<feature type="compositionally biased region" description="Polar residues" evidence="1">
    <location>
        <begin position="216"/>
        <end position="237"/>
    </location>
</feature>
<evidence type="ECO:0000313" key="3">
    <source>
        <dbReference type="EMBL" id="KJX96730.1"/>
    </source>
</evidence>
<keyword evidence="4" id="KW-1185">Reference proteome</keyword>
<dbReference type="EMBL" id="LAFY01000595">
    <property type="protein sequence ID" value="KJX96730.1"/>
    <property type="molecule type" value="Genomic_DNA"/>
</dbReference>
<dbReference type="OrthoDB" id="270970at2759"/>
<name>A0A0F4GKK1_9PEZI</name>
<protein>
    <recommendedName>
        <fullName evidence="2">C2 domain-containing protein</fullName>
    </recommendedName>
</protein>
<feature type="compositionally biased region" description="Polar residues" evidence="1">
    <location>
        <begin position="448"/>
        <end position="461"/>
    </location>
</feature>
<feature type="compositionally biased region" description="Basic and acidic residues" evidence="1">
    <location>
        <begin position="378"/>
        <end position="391"/>
    </location>
</feature>
<dbReference type="InterPro" id="IPR000008">
    <property type="entry name" value="C2_dom"/>
</dbReference>
<proteinExistence type="predicted"/>
<feature type="compositionally biased region" description="Low complexity" evidence="1">
    <location>
        <begin position="569"/>
        <end position="592"/>
    </location>
</feature>
<reference evidence="3 4" key="1">
    <citation type="submission" date="2015-03" db="EMBL/GenBank/DDBJ databases">
        <title>RNA-seq based gene annotation and comparative genomics of four Zymoseptoria species reveal species-specific pathogenicity related genes and transposable element activity.</title>
        <authorList>
            <person name="Grandaubert J."/>
            <person name="Bhattacharyya A."/>
            <person name="Stukenbrock E.H."/>
        </authorList>
    </citation>
    <scope>NUCLEOTIDE SEQUENCE [LARGE SCALE GENOMIC DNA]</scope>
    <source>
        <strain evidence="3 4">Zb18110</strain>
    </source>
</reference>
<gene>
    <name evidence="3" type="ORF">TI39_contig603g00008</name>
</gene>
<evidence type="ECO:0000313" key="4">
    <source>
        <dbReference type="Proteomes" id="UP000033647"/>
    </source>
</evidence>
<dbReference type="PANTHER" id="PTHR47052:SF3">
    <property type="entry name" value="INGRESSION PROTEIN 1"/>
    <property type="match status" value="1"/>
</dbReference>
<feature type="compositionally biased region" description="Polar residues" evidence="1">
    <location>
        <begin position="497"/>
        <end position="514"/>
    </location>
</feature>
<dbReference type="InterPro" id="IPR035892">
    <property type="entry name" value="C2_domain_sf"/>
</dbReference>
<feature type="region of interest" description="Disordered" evidence="1">
    <location>
        <begin position="288"/>
        <end position="895"/>
    </location>
</feature>
<dbReference type="InterPro" id="IPR052981">
    <property type="entry name" value="Ingression_C2_domain"/>
</dbReference>
<feature type="compositionally biased region" description="Low complexity" evidence="1">
    <location>
        <begin position="468"/>
        <end position="482"/>
    </location>
</feature>
<organism evidence="3 4">
    <name type="scientific">Zymoseptoria brevis</name>
    <dbReference type="NCBI Taxonomy" id="1047168"/>
    <lineage>
        <taxon>Eukaryota</taxon>
        <taxon>Fungi</taxon>
        <taxon>Dikarya</taxon>
        <taxon>Ascomycota</taxon>
        <taxon>Pezizomycotina</taxon>
        <taxon>Dothideomycetes</taxon>
        <taxon>Dothideomycetidae</taxon>
        <taxon>Mycosphaerellales</taxon>
        <taxon>Mycosphaerellaceae</taxon>
        <taxon>Zymoseptoria</taxon>
    </lineage>
</organism>